<evidence type="ECO:0000313" key="2">
    <source>
        <dbReference type="EMBL" id="OIW29399.1"/>
    </source>
</evidence>
<accession>A0A1J7IP51</accession>
<keyword evidence="3" id="KW-1185">Reference proteome</keyword>
<evidence type="ECO:0008006" key="4">
    <source>
        <dbReference type="Google" id="ProtNLM"/>
    </source>
</evidence>
<dbReference type="AlphaFoldDB" id="A0A1J7IP51"/>
<feature type="region of interest" description="Disordered" evidence="1">
    <location>
        <begin position="1"/>
        <end position="70"/>
    </location>
</feature>
<proteinExistence type="predicted"/>
<organism evidence="2 3">
    <name type="scientific">Coniochaeta ligniaria NRRL 30616</name>
    <dbReference type="NCBI Taxonomy" id="1408157"/>
    <lineage>
        <taxon>Eukaryota</taxon>
        <taxon>Fungi</taxon>
        <taxon>Dikarya</taxon>
        <taxon>Ascomycota</taxon>
        <taxon>Pezizomycotina</taxon>
        <taxon>Sordariomycetes</taxon>
        <taxon>Sordariomycetidae</taxon>
        <taxon>Coniochaetales</taxon>
        <taxon>Coniochaetaceae</taxon>
        <taxon>Coniochaeta</taxon>
    </lineage>
</organism>
<dbReference type="Proteomes" id="UP000182658">
    <property type="component" value="Unassembled WGS sequence"/>
</dbReference>
<reference evidence="2 3" key="1">
    <citation type="submission" date="2016-10" db="EMBL/GenBank/DDBJ databases">
        <title>Draft genome sequence of Coniochaeta ligniaria NRRL30616, a lignocellulolytic fungus for bioabatement of inhibitors in plant biomass hydrolysates.</title>
        <authorList>
            <consortium name="DOE Joint Genome Institute"/>
            <person name="Jimenez D.J."/>
            <person name="Hector R.E."/>
            <person name="Riley R."/>
            <person name="Sun H."/>
            <person name="Grigoriev I.V."/>
            <person name="Van Elsas J.D."/>
            <person name="Nichols N.N."/>
        </authorList>
    </citation>
    <scope>NUCLEOTIDE SEQUENCE [LARGE SCALE GENOMIC DNA]</scope>
    <source>
        <strain evidence="2 3">NRRL 30616</strain>
    </source>
</reference>
<name>A0A1J7IP51_9PEZI</name>
<sequence length="116" mass="12748">MPSVKNPNKPSKNRLAARANKVKKRSQKESAAGRLHAGVVKSDLKRGARPGLLPTSGPRKPVSAKRQRKLDKKLGYALKRKMEADGEVEMKDVVTEDVVSKAKTSKGEEKMELDIS</sequence>
<dbReference type="OrthoDB" id="5422107at2759"/>
<feature type="compositionally biased region" description="Polar residues" evidence="1">
    <location>
        <begin position="1"/>
        <end position="10"/>
    </location>
</feature>
<evidence type="ECO:0000313" key="3">
    <source>
        <dbReference type="Proteomes" id="UP000182658"/>
    </source>
</evidence>
<dbReference type="InParanoid" id="A0A1J7IP51"/>
<protein>
    <recommendedName>
        <fullName evidence="4">Ribosome biogenesis protein ALB1</fullName>
    </recommendedName>
</protein>
<dbReference type="EMBL" id="KV875097">
    <property type="protein sequence ID" value="OIW29399.1"/>
    <property type="molecule type" value="Genomic_DNA"/>
</dbReference>
<gene>
    <name evidence="2" type="ORF">CONLIGDRAFT_680249</name>
</gene>
<evidence type="ECO:0000256" key="1">
    <source>
        <dbReference type="SAM" id="MobiDB-lite"/>
    </source>
</evidence>